<proteinExistence type="predicted"/>
<protein>
    <submittedName>
        <fullName evidence="1">Phytoene synthase</fullName>
    </submittedName>
</protein>
<reference evidence="1" key="2">
    <citation type="submission" date="2023-01" db="EMBL/GenBank/DDBJ databases">
        <authorList>
            <person name="Sun Q."/>
            <person name="Evtushenko L."/>
        </authorList>
    </citation>
    <scope>NUCLEOTIDE SEQUENCE</scope>
    <source>
        <strain evidence="1">VKM B-2789</strain>
    </source>
</reference>
<gene>
    <name evidence="1" type="ORF">GCM10017653_16700</name>
</gene>
<organism evidence="1 2">
    <name type="scientific">Ancylobacter defluvii</name>
    <dbReference type="NCBI Taxonomy" id="1282440"/>
    <lineage>
        <taxon>Bacteria</taxon>
        <taxon>Pseudomonadati</taxon>
        <taxon>Pseudomonadota</taxon>
        <taxon>Alphaproteobacteria</taxon>
        <taxon>Hyphomicrobiales</taxon>
        <taxon>Xanthobacteraceae</taxon>
        <taxon>Ancylobacter</taxon>
    </lineage>
</organism>
<dbReference type="PANTHER" id="PTHR31480">
    <property type="entry name" value="BIFUNCTIONAL LYCOPENE CYCLASE/PHYTOENE SYNTHASE"/>
    <property type="match status" value="1"/>
</dbReference>
<evidence type="ECO:0000313" key="2">
    <source>
        <dbReference type="Proteomes" id="UP001143330"/>
    </source>
</evidence>
<dbReference type="GO" id="GO:0016765">
    <property type="term" value="F:transferase activity, transferring alkyl or aryl (other than methyl) groups"/>
    <property type="evidence" value="ECO:0007669"/>
    <property type="project" value="UniProtKB-ARBA"/>
</dbReference>
<name>A0A9W6JVX5_9HYPH</name>
<reference evidence="1" key="1">
    <citation type="journal article" date="2014" name="Int. J. Syst. Evol. Microbiol.">
        <title>Complete genome sequence of Corynebacterium casei LMG S-19264T (=DSM 44701T), isolated from a smear-ripened cheese.</title>
        <authorList>
            <consortium name="US DOE Joint Genome Institute (JGI-PGF)"/>
            <person name="Walter F."/>
            <person name="Albersmeier A."/>
            <person name="Kalinowski J."/>
            <person name="Ruckert C."/>
        </authorList>
    </citation>
    <scope>NUCLEOTIDE SEQUENCE</scope>
    <source>
        <strain evidence="1">VKM B-2789</strain>
    </source>
</reference>
<accession>A0A9W6JVX5</accession>
<comment type="caution">
    <text evidence="1">The sequence shown here is derived from an EMBL/GenBank/DDBJ whole genome shotgun (WGS) entry which is preliminary data.</text>
</comment>
<dbReference type="Pfam" id="PF00494">
    <property type="entry name" value="SQS_PSY"/>
    <property type="match status" value="1"/>
</dbReference>
<dbReference type="Gene3D" id="1.10.600.10">
    <property type="entry name" value="Farnesyl Diphosphate Synthase"/>
    <property type="match status" value="1"/>
</dbReference>
<dbReference type="SUPFAM" id="SSF48576">
    <property type="entry name" value="Terpenoid synthases"/>
    <property type="match status" value="1"/>
</dbReference>
<keyword evidence="2" id="KW-1185">Reference proteome</keyword>
<dbReference type="Proteomes" id="UP001143330">
    <property type="component" value="Unassembled WGS sequence"/>
</dbReference>
<dbReference type="InterPro" id="IPR008949">
    <property type="entry name" value="Isoprenoid_synthase_dom_sf"/>
</dbReference>
<evidence type="ECO:0000313" key="1">
    <source>
        <dbReference type="EMBL" id="GLK83601.1"/>
    </source>
</evidence>
<dbReference type="InterPro" id="IPR002060">
    <property type="entry name" value="Squ/phyt_synthse"/>
</dbReference>
<dbReference type="EMBL" id="BSFM01000008">
    <property type="protein sequence ID" value="GLK83601.1"/>
    <property type="molecule type" value="Genomic_DNA"/>
</dbReference>
<sequence>MEGVVVEEAGVEGPDADIAYCTRLVREFDRDRYIAGLFAPEPVRGALMALHAFNIEVSRVREAITNPLAGEVRLQWWSDALIGDARGDVKANPVAAALLDAINRHSLPRPAFFALIDARVFDLYDDPMPSVNDLEGYAGETSSALIRLGTLILTGAAPGRGGERALADAAGHAGVAYAVTGLLRAFPHHARRGQCYVPLDLLKAHGVGPEAALSGQATPGLGAALADLRNLARRHYEQAMAALAGVDPANYPAFLPLALVPGDLARMARAHDPFTQVPAVSAPGRIWLIWRASRRFGAAVGA</sequence>
<dbReference type="AlphaFoldDB" id="A0A9W6JVX5"/>